<comment type="similarity">
    <text evidence="1 3">Belongs to the CMC family.</text>
</comment>
<evidence type="ECO:0000256" key="2">
    <source>
        <dbReference type="ARBA" id="ARBA00023157"/>
    </source>
</evidence>
<dbReference type="AlphaFoldDB" id="A0A177WAH7"/>
<dbReference type="VEuPathDB" id="FungiDB:BDEG_20877"/>
<evidence type="ECO:0000256" key="3">
    <source>
        <dbReference type="RuleBase" id="RU364104"/>
    </source>
</evidence>
<evidence type="ECO:0000256" key="1">
    <source>
        <dbReference type="ARBA" id="ARBA00007347"/>
    </source>
</evidence>
<comment type="subcellular location">
    <subcellularLocation>
        <location evidence="3">Mitochondrion inner membrane</location>
    </subcellularLocation>
</comment>
<dbReference type="Proteomes" id="UP000077115">
    <property type="component" value="Unassembled WGS sequence"/>
</dbReference>
<keyword evidence="2" id="KW-1015">Disulfide bond</keyword>
<organism evidence="4 5">
    <name type="scientific">Batrachochytrium dendrobatidis (strain JEL423)</name>
    <dbReference type="NCBI Taxonomy" id="403673"/>
    <lineage>
        <taxon>Eukaryota</taxon>
        <taxon>Fungi</taxon>
        <taxon>Fungi incertae sedis</taxon>
        <taxon>Chytridiomycota</taxon>
        <taxon>Chytridiomycota incertae sedis</taxon>
        <taxon>Chytridiomycetes</taxon>
        <taxon>Rhizophydiales</taxon>
        <taxon>Rhizophydiales incertae sedis</taxon>
        <taxon>Batrachochytrium</taxon>
    </lineage>
</organism>
<keyword evidence="3" id="KW-0999">Mitochondrion inner membrane</keyword>
<proteinExistence type="inferred from homology"/>
<dbReference type="Pfam" id="PF08583">
    <property type="entry name" value="Cmc1"/>
    <property type="match status" value="1"/>
</dbReference>
<dbReference type="STRING" id="403673.A0A177WAH7"/>
<evidence type="ECO:0000313" key="5">
    <source>
        <dbReference type="Proteomes" id="UP000077115"/>
    </source>
</evidence>
<keyword evidence="3" id="KW-0496">Mitochondrion</keyword>
<dbReference type="InterPro" id="IPR013892">
    <property type="entry name" value="Cyt_c_biogenesis_Cmc1-like"/>
</dbReference>
<gene>
    <name evidence="4" type="ORF">BDEG_20877</name>
</gene>
<sequence>MTVIAVLNTGEEEAALQKWKKHSRDMCRSLLDELVDCTRQHTVTIGFACSEPNKKVQDCLKQYSTEQWKDKFREDELRLKKEFLIANGRWPSQYQTSGHIVE</sequence>
<protein>
    <recommendedName>
        <fullName evidence="3">COX assembly mitochondrial protein</fullName>
    </recommendedName>
</protein>
<comment type="function">
    <text evidence="3">Required for mitochondrial cytochrome c oxidase (COX) assembly and respiration.</text>
</comment>
<dbReference type="GO" id="GO:0005743">
    <property type="term" value="C:mitochondrial inner membrane"/>
    <property type="evidence" value="ECO:0007669"/>
    <property type="project" value="UniProtKB-SubCell"/>
</dbReference>
<keyword evidence="3" id="KW-0472">Membrane</keyword>
<accession>A0A177WAH7</accession>
<dbReference type="OrthoDB" id="6224010at2759"/>
<reference evidence="4 5" key="1">
    <citation type="submission" date="2006-10" db="EMBL/GenBank/DDBJ databases">
        <title>The Genome Sequence of Batrachochytrium dendrobatidis JEL423.</title>
        <authorList>
            <consortium name="The Broad Institute Genome Sequencing Platform"/>
            <person name="Birren B."/>
            <person name="Lander E."/>
            <person name="Galagan J."/>
            <person name="Cuomo C."/>
            <person name="Devon K."/>
            <person name="Jaffe D."/>
            <person name="Butler J."/>
            <person name="Alvarez P."/>
            <person name="Gnerre S."/>
            <person name="Grabherr M."/>
            <person name="Kleber M."/>
            <person name="Mauceli E."/>
            <person name="Brockman W."/>
            <person name="Young S."/>
            <person name="LaButti K."/>
            <person name="Sykes S."/>
            <person name="DeCaprio D."/>
            <person name="Crawford M."/>
            <person name="Koehrsen M."/>
            <person name="Engels R."/>
            <person name="Montgomery P."/>
            <person name="Pearson M."/>
            <person name="Howarth C."/>
            <person name="Larson L."/>
            <person name="White J."/>
            <person name="O'Leary S."/>
            <person name="Kodira C."/>
            <person name="Zeng Q."/>
            <person name="Yandava C."/>
            <person name="Alvarado L."/>
            <person name="Longcore J."/>
            <person name="James T."/>
        </authorList>
    </citation>
    <scope>NUCLEOTIDE SEQUENCE [LARGE SCALE GENOMIC DNA]</scope>
    <source>
        <strain evidence="4 5">JEL423</strain>
    </source>
</reference>
<evidence type="ECO:0000313" key="4">
    <source>
        <dbReference type="EMBL" id="OAJ36735.1"/>
    </source>
</evidence>
<keyword evidence="3" id="KW-0143">Chaperone</keyword>
<reference evidence="4 5" key="2">
    <citation type="submission" date="2016-05" db="EMBL/GenBank/DDBJ databases">
        <title>Lineage-specific infection strategies underlie the spectrum of fungal disease in amphibians.</title>
        <authorList>
            <person name="Cuomo C.A."/>
            <person name="Farrer R.A."/>
            <person name="James T."/>
            <person name="Longcore J."/>
            <person name="Birren B."/>
        </authorList>
    </citation>
    <scope>NUCLEOTIDE SEQUENCE [LARGE SCALE GENOMIC DNA]</scope>
    <source>
        <strain evidence="4 5">JEL423</strain>
    </source>
</reference>
<name>A0A177WAH7_BATDL</name>
<dbReference type="EMBL" id="DS022300">
    <property type="protein sequence ID" value="OAJ36735.1"/>
    <property type="molecule type" value="Genomic_DNA"/>
</dbReference>